<dbReference type="InterPro" id="IPR050186">
    <property type="entry name" value="TPT_transporter"/>
</dbReference>
<keyword evidence="4 6" id="KW-0472">Membrane</keyword>
<evidence type="ECO:0000256" key="3">
    <source>
        <dbReference type="ARBA" id="ARBA00022989"/>
    </source>
</evidence>
<feature type="transmembrane region" description="Helical" evidence="6">
    <location>
        <begin position="195"/>
        <end position="215"/>
    </location>
</feature>
<dbReference type="SUPFAM" id="SSF103481">
    <property type="entry name" value="Multidrug resistance efflux transporter EmrE"/>
    <property type="match status" value="2"/>
</dbReference>
<evidence type="ECO:0000259" key="7">
    <source>
        <dbReference type="Pfam" id="PF03151"/>
    </source>
</evidence>
<evidence type="ECO:0000256" key="6">
    <source>
        <dbReference type="SAM" id="Phobius"/>
    </source>
</evidence>
<dbReference type="Pfam" id="PF03151">
    <property type="entry name" value="TPT"/>
    <property type="match status" value="1"/>
</dbReference>
<feature type="region of interest" description="Disordered" evidence="5">
    <location>
        <begin position="1"/>
        <end position="37"/>
    </location>
</feature>
<evidence type="ECO:0000313" key="8">
    <source>
        <dbReference type="EMBL" id="KAK9075888.1"/>
    </source>
</evidence>
<reference evidence="8 9" key="1">
    <citation type="submission" date="2024-04" db="EMBL/GenBank/DDBJ databases">
        <title>The reference genome of an endangered Asteraceae, Deinandra increscens subsp. villosa, native to the Central Coast of California.</title>
        <authorList>
            <person name="Guilliams M."/>
            <person name="Hasenstab-Lehman K."/>
            <person name="Meyer R."/>
            <person name="Mcevoy S."/>
        </authorList>
    </citation>
    <scope>NUCLEOTIDE SEQUENCE [LARGE SCALE GENOMIC DNA]</scope>
    <source>
        <tissue evidence="8">Leaf</tissue>
    </source>
</reference>
<sequence>MRHVQHKSPPISILAAHTHPHITPTTTSQHRFRASRHNHRHFTNTINLQQTLTNRSQSKPIQNPPFSSTNSTPQNPSPSQSLDLPKKMSSSSSSPSTQIFFISSLIILWYSSNIGVLLLNKLLLSNYGFKFPIFLTMCHMSACAILSYISIVFLKIVPLQKIKSRSQFLRIATLSIVFCASVVGGNISLRYLPVSFNQAVGATTPFFTALFAYLMTFKREAWVTYCALIPVVTGVMIASGGEPSFHLYGFIMCISATAARAFKSVLQGILLSSEGEKLNSMNLLLYMSPVAIVVLLPVALVMEPDVVDVTISLALKHRYMWLLLLVNSTMAYAANLTNFLVTKNTSALTLQVLGNAKGAVAVVISILLFRNPVTFIGIAGYSMTVMGVVAYGESKRRHQ</sequence>
<evidence type="ECO:0000256" key="2">
    <source>
        <dbReference type="ARBA" id="ARBA00022692"/>
    </source>
</evidence>
<dbReference type="GO" id="GO:0016020">
    <property type="term" value="C:membrane"/>
    <property type="evidence" value="ECO:0007669"/>
    <property type="project" value="UniProtKB-SubCell"/>
</dbReference>
<feature type="transmembrane region" description="Helical" evidence="6">
    <location>
        <begin position="168"/>
        <end position="189"/>
    </location>
</feature>
<feature type="transmembrane region" description="Helical" evidence="6">
    <location>
        <begin position="283"/>
        <end position="301"/>
    </location>
</feature>
<feature type="transmembrane region" description="Helical" evidence="6">
    <location>
        <begin position="245"/>
        <end position="262"/>
    </location>
</feature>
<feature type="transmembrane region" description="Helical" evidence="6">
    <location>
        <begin position="348"/>
        <end position="369"/>
    </location>
</feature>
<accession>A0AAP0DMT8</accession>
<dbReference type="Proteomes" id="UP001408789">
    <property type="component" value="Unassembled WGS sequence"/>
</dbReference>
<evidence type="ECO:0000256" key="1">
    <source>
        <dbReference type="ARBA" id="ARBA00004141"/>
    </source>
</evidence>
<feature type="transmembrane region" description="Helical" evidence="6">
    <location>
        <begin position="222"/>
        <end position="239"/>
    </location>
</feature>
<comment type="subcellular location">
    <subcellularLocation>
        <location evidence="1">Membrane</location>
        <topology evidence="1">Multi-pass membrane protein</topology>
    </subcellularLocation>
</comment>
<evidence type="ECO:0000256" key="4">
    <source>
        <dbReference type="ARBA" id="ARBA00023136"/>
    </source>
</evidence>
<dbReference type="PANTHER" id="PTHR11132">
    <property type="entry name" value="SOLUTE CARRIER FAMILY 35"/>
    <property type="match status" value="1"/>
</dbReference>
<feature type="region of interest" description="Disordered" evidence="5">
    <location>
        <begin position="54"/>
        <end position="94"/>
    </location>
</feature>
<organism evidence="8 9">
    <name type="scientific">Deinandra increscens subsp. villosa</name>
    <dbReference type="NCBI Taxonomy" id="3103831"/>
    <lineage>
        <taxon>Eukaryota</taxon>
        <taxon>Viridiplantae</taxon>
        <taxon>Streptophyta</taxon>
        <taxon>Embryophyta</taxon>
        <taxon>Tracheophyta</taxon>
        <taxon>Spermatophyta</taxon>
        <taxon>Magnoliopsida</taxon>
        <taxon>eudicotyledons</taxon>
        <taxon>Gunneridae</taxon>
        <taxon>Pentapetalae</taxon>
        <taxon>asterids</taxon>
        <taxon>campanulids</taxon>
        <taxon>Asterales</taxon>
        <taxon>Asteraceae</taxon>
        <taxon>Asteroideae</taxon>
        <taxon>Heliantheae alliance</taxon>
        <taxon>Madieae</taxon>
        <taxon>Madiinae</taxon>
        <taxon>Deinandra</taxon>
    </lineage>
</organism>
<gene>
    <name evidence="8" type="ORF">SSX86_004217</name>
</gene>
<keyword evidence="9" id="KW-1185">Reference proteome</keyword>
<proteinExistence type="predicted"/>
<feature type="transmembrane region" description="Helical" evidence="6">
    <location>
        <begin position="321"/>
        <end position="341"/>
    </location>
</feature>
<protein>
    <recommendedName>
        <fullName evidence="7">Sugar phosphate transporter domain-containing protein</fullName>
    </recommendedName>
</protein>
<dbReference type="InterPro" id="IPR004853">
    <property type="entry name" value="Sugar_P_trans_dom"/>
</dbReference>
<feature type="transmembrane region" description="Helical" evidence="6">
    <location>
        <begin position="99"/>
        <end position="119"/>
    </location>
</feature>
<dbReference type="InterPro" id="IPR037185">
    <property type="entry name" value="EmrE-like"/>
</dbReference>
<feature type="compositionally biased region" description="Low complexity" evidence="5">
    <location>
        <begin position="64"/>
        <end position="81"/>
    </location>
</feature>
<keyword evidence="3 6" id="KW-1133">Transmembrane helix</keyword>
<feature type="transmembrane region" description="Helical" evidence="6">
    <location>
        <begin position="131"/>
        <end position="156"/>
    </location>
</feature>
<feature type="transmembrane region" description="Helical" evidence="6">
    <location>
        <begin position="375"/>
        <end position="392"/>
    </location>
</feature>
<keyword evidence="2 6" id="KW-0812">Transmembrane</keyword>
<name>A0AAP0DMT8_9ASTR</name>
<feature type="domain" description="Sugar phosphate transporter" evidence="7">
    <location>
        <begin position="103"/>
        <end position="391"/>
    </location>
</feature>
<dbReference type="AlphaFoldDB" id="A0AAP0DMT8"/>
<evidence type="ECO:0000313" key="9">
    <source>
        <dbReference type="Proteomes" id="UP001408789"/>
    </source>
</evidence>
<comment type="caution">
    <text evidence="8">The sequence shown here is derived from an EMBL/GenBank/DDBJ whole genome shotgun (WGS) entry which is preliminary data.</text>
</comment>
<dbReference type="EMBL" id="JBCNJP010000007">
    <property type="protein sequence ID" value="KAK9075888.1"/>
    <property type="molecule type" value="Genomic_DNA"/>
</dbReference>
<evidence type="ECO:0000256" key="5">
    <source>
        <dbReference type="SAM" id="MobiDB-lite"/>
    </source>
</evidence>